<dbReference type="Proteomes" id="UP000006514">
    <property type="component" value="Unassembled WGS sequence"/>
</dbReference>
<feature type="region of interest" description="Disordered" evidence="1">
    <location>
        <begin position="1"/>
        <end position="22"/>
    </location>
</feature>
<dbReference type="Gene3D" id="2.130.10.10">
    <property type="entry name" value="YVTN repeat-like/Quinoprotein amine dehydrogenase"/>
    <property type="match status" value="1"/>
</dbReference>
<sequence>MASSTSDDDWSTSRPGSPRQGSRSALLTLLGRYGALDELGRFELEDSRIEDMLGHHAFPNHVGVGKRFAGELASYQRLESRVDGLLRQLRVFSNAVAQLGSSATLMAASADLYKSVSRVLLHFRYYADQLLPSKPRKDGQMHANLSRVPTSATGKPRYKLPDVASPLYNDRPADPANLCKDILGLAADTVRFLTCLKDFAEFRDESLKRNILAFEGDLKYWAFSLADFGDQLGLPSERGADGLFPSCDIARYMCGIASELGGHFEAISNALVTLVDVRVPTVRAMQDRYTAMFVNLTTISTFFSAVTATTLQFSYQQNVHVLDPWVNAFWYISLVFSVASAVNSLVGLTWMQAIFRSPAHRVPWWLRIWIKRAPLAFLVLSIASFSVGFVLFTFSSGQRTALGIVVAVFTALNSLGIALVSSWLLLERWVFIRRQGQIWAHDLLQELTFDRLKELARHVLACSLRHIKDNALLSGQSLALAATSAAHFLSRTPRAITTFWSSLGGNPAAIARVADMEPGAPRDPTPVQDAPSTVQEDSAARPVAMKSLEVHWDVPENLSEFRELVHPRGPVEQVTWSPNATFLMTKEVNAVNLWTADGVWKRRIDWKQQSIRAIHWLPNNTEFMSVEDSEIKHLSVTGKLLNRYLFEGFHLHGIALHHDCDSIFVIFIQKKHRISGPDIPRGHSDHTIQG</sequence>
<dbReference type="OrthoDB" id="972532at2759"/>
<accession>J0D7C5</accession>
<dbReference type="eggNOG" id="KOG0293">
    <property type="taxonomic scope" value="Eukaryota"/>
</dbReference>
<feature type="compositionally biased region" description="Acidic residues" evidence="1">
    <location>
        <begin position="1"/>
        <end position="10"/>
    </location>
</feature>
<gene>
    <name evidence="3" type="ORF">AURDEDRAFT_176010</name>
</gene>
<evidence type="ECO:0000313" key="4">
    <source>
        <dbReference type="Proteomes" id="UP000006514"/>
    </source>
</evidence>
<evidence type="ECO:0000256" key="1">
    <source>
        <dbReference type="SAM" id="MobiDB-lite"/>
    </source>
</evidence>
<protein>
    <recommendedName>
        <fullName evidence="5">WD40 repeat-like protein</fullName>
    </recommendedName>
</protein>
<reference evidence="4" key="1">
    <citation type="journal article" date="2012" name="Science">
        <title>The Paleozoic origin of enzymatic lignin decomposition reconstructed from 31 fungal genomes.</title>
        <authorList>
            <person name="Floudas D."/>
            <person name="Binder M."/>
            <person name="Riley R."/>
            <person name="Barry K."/>
            <person name="Blanchette R.A."/>
            <person name="Henrissat B."/>
            <person name="Martinez A.T."/>
            <person name="Otillar R."/>
            <person name="Spatafora J.W."/>
            <person name="Yadav J.S."/>
            <person name="Aerts A."/>
            <person name="Benoit I."/>
            <person name="Boyd A."/>
            <person name="Carlson A."/>
            <person name="Copeland A."/>
            <person name="Coutinho P.M."/>
            <person name="de Vries R.P."/>
            <person name="Ferreira P."/>
            <person name="Findley K."/>
            <person name="Foster B."/>
            <person name="Gaskell J."/>
            <person name="Glotzer D."/>
            <person name="Gorecki P."/>
            <person name="Heitman J."/>
            <person name="Hesse C."/>
            <person name="Hori C."/>
            <person name="Igarashi K."/>
            <person name="Jurgens J.A."/>
            <person name="Kallen N."/>
            <person name="Kersten P."/>
            <person name="Kohler A."/>
            <person name="Kuees U."/>
            <person name="Kumar T.K.A."/>
            <person name="Kuo A."/>
            <person name="LaButti K."/>
            <person name="Larrondo L.F."/>
            <person name="Lindquist E."/>
            <person name="Ling A."/>
            <person name="Lombard V."/>
            <person name="Lucas S."/>
            <person name="Lundell T."/>
            <person name="Martin R."/>
            <person name="McLaughlin D.J."/>
            <person name="Morgenstern I."/>
            <person name="Morin E."/>
            <person name="Murat C."/>
            <person name="Nagy L.G."/>
            <person name="Nolan M."/>
            <person name="Ohm R.A."/>
            <person name="Patyshakuliyeva A."/>
            <person name="Rokas A."/>
            <person name="Ruiz-Duenas F.J."/>
            <person name="Sabat G."/>
            <person name="Salamov A."/>
            <person name="Samejima M."/>
            <person name="Schmutz J."/>
            <person name="Slot J.C."/>
            <person name="St John F."/>
            <person name="Stenlid J."/>
            <person name="Sun H."/>
            <person name="Sun S."/>
            <person name="Syed K."/>
            <person name="Tsang A."/>
            <person name="Wiebenga A."/>
            <person name="Young D."/>
            <person name="Pisabarro A."/>
            <person name="Eastwood D.C."/>
            <person name="Martin F."/>
            <person name="Cullen D."/>
            <person name="Grigoriev I.V."/>
            <person name="Hibbett D.S."/>
        </authorList>
    </citation>
    <scope>NUCLEOTIDE SEQUENCE [LARGE SCALE GENOMIC DNA]</scope>
    <source>
        <strain evidence="4">TFB10046</strain>
    </source>
</reference>
<evidence type="ECO:0000313" key="3">
    <source>
        <dbReference type="EMBL" id="EJD34924.1"/>
    </source>
</evidence>
<keyword evidence="2" id="KW-1133">Transmembrane helix</keyword>
<dbReference type="KEGG" id="adl:AURDEDRAFT_176010"/>
<evidence type="ECO:0000256" key="2">
    <source>
        <dbReference type="SAM" id="Phobius"/>
    </source>
</evidence>
<feature type="transmembrane region" description="Helical" evidence="2">
    <location>
        <begin position="375"/>
        <end position="395"/>
    </location>
</feature>
<proteinExistence type="predicted"/>
<dbReference type="InterPro" id="IPR036322">
    <property type="entry name" value="WD40_repeat_dom_sf"/>
</dbReference>
<dbReference type="InParanoid" id="J0D7C5"/>
<dbReference type="InterPro" id="IPR015943">
    <property type="entry name" value="WD40/YVTN_repeat-like_dom_sf"/>
</dbReference>
<feature type="transmembrane region" description="Helical" evidence="2">
    <location>
        <begin position="328"/>
        <end position="355"/>
    </location>
</feature>
<keyword evidence="2" id="KW-0812">Transmembrane</keyword>
<keyword evidence="4" id="KW-1185">Reference proteome</keyword>
<dbReference type="EMBL" id="JH687913">
    <property type="protein sequence ID" value="EJD34924.1"/>
    <property type="molecule type" value="Genomic_DNA"/>
</dbReference>
<name>J0D7C5_AURST</name>
<organism evidence="3 4">
    <name type="scientific">Auricularia subglabra (strain TFB-10046 / SS5)</name>
    <name type="common">White-rot fungus</name>
    <name type="synonym">Auricularia delicata (strain TFB10046)</name>
    <dbReference type="NCBI Taxonomy" id="717982"/>
    <lineage>
        <taxon>Eukaryota</taxon>
        <taxon>Fungi</taxon>
        <taxon>Dikarya</taxon>
        <taxon>Basidiomycota</taxon>
        <taxon>Agaricomycotina</taxon>
        <taxon>Agaricomycetes</taxon>
        <taxon>Auriculariales</taxon>
        <taxon>Auriculariaceae</taxon>
        <taxon>Auricularia</taxon>
    </lineage>
</organism>
<feature type="transmembrane region" description="Helical" evidence="2">
    <location>
        <begin position="401"/>
        <end position="426"/>
    </location>
</feature>
<feature type="compositionally biased region" description="Low complexity" evidence="1">
    <location>
        <begin position="12"/>
        <end position="22"/>
    </location>
</feature>
<dbReference type="OMA" id="TQGANER"/>
<keyword evidence="2" id="KW-0472">Membrane</keyword>
<dbReference type="AlphaFoldDB" id="J0D7C5"/>
<feature type="transmembrane region" description="Helical" evidence="2">
    <location>
        <begin position="293"/>
        <end position="316"/>
    </location>
</feature>
<dbReference type="SUPFAM" id="SSF50978">
    <property type="entry name" value="WD40 repeat-like"/>
    <property type="match status" value="1"/>
</dbReference>
<evidence type="ECO:0008006" key="5">
    <source>
        <dbReference type="Google" id="ProtNLM"/>
    </source>
</evidence>